<dbReference type="Pfam" id="PF02098">
    <property type="entry name" value="His_binding"/>
    <property type="match status" value="1"/>
</dbReference>
<accession>A0A1E1X1Q0</accession>
<proteinExistence type="evidence at transcript level"/>
<dbReference type="GO" id="GO:0043176">
    <property type="term" value="F:amine binding"/>
    <property type="evidence" value="ECO:0007669"/>
    <property type="project" value="InterPro"/>
</dbReference>
<sequence>QLATLMTGSSELLFVKSQTRNPALMLSTPCQAMRRIRHARGGLFQYLVYYTPLGTTNEMQAFLTTLAVSATPGRPRPNAVTYQAAYDGPFMQLKVMYADPTSGCFILVTTNNLRGRACRLLLSSSAVSRLVPPKCGRVFIEKCPKPNIEIYDPSCPMRLPHIVRRF</sequence>
<dbReference type="AlphaFoldDB" id="A0A1E1X1Q0"/>
<evidence type="ECO:0000313" key="1">
    <source>
        <dbReference type="EMBL" id="JAT93164.1"/>
    </source>
</evidence>
<reference evidence="1" key="1">
    <citation type="journal article" date="2017" name="Front. Cell. Infect. Microbiol.">
        <title>The Distinct Transcriptional Response of the Midgut of Amblyomma sculptum and Amblyomma aureolatum Ticks to Rickettsia rickettsii Correlates to Their Differences in Susceptibility to Infection.</title>
        <authorList>
            <person name="Martins L.A."/>
            <person name="Galletti M.F.B.M."/>
            <person name="Ribeiro J.M."/>
            <person name="Fujita A."/>
            <person name="Costa F.B."/>
            <person name="Labruna M.B."/>
            <person name="Daffre S."/>
            <person name="Fogaca A.C."/>
        </authorList>
    </citation>
    <scope>NUCLEOTIDE SEQUENCE</scope>
</reference>
<dbReference type="InterPro" id="IPR002970">
    <property type="entry name" value="Tick_his-bd"/>
</dbReference>
<dbReference type="InterPro" id="IPR012674">
    <property type="entry name" value="Calycin"/>
</dbReference>
<dbReference type="EMBL" id="GFAC01006024">
    <property type="protein sequence ID" value="JAT93164.1"/>
    <property type="molecule type" value="mRNA"/>
</dbReference>
<dbReference type="Gene3D" id="2.40.128.20">
    <property type="match status" value="1"/>
</dbReference>
<organism evidence="1">
    <name type="scientific">Amblyomma aureolatum</name>
    <dbReference type="NCBI Taxonomy" id="187763"/>
    <lineage>
        <taxon>Eukaryota</taxon>
        <taxon>Metazoa</taxon>
        <taxon>Ecdysozoa</taxon>
        <taxon>Arthropoda</taxon>
        <taxon>Chelicerata</taxon>
        <taxon>Arachnida</taxon>
        <taxon>Acari</taxon>
        <taxon>Parasitiformes</taxon>
        <taxon>Ixodida</taxon>
        <taxon>Ixodoidea</taxon>
        <taxon>Ixodidae</taxon>
        <taxon>Amblyomminae</taxon>
        <taxon>Amblyomma</taxon>
    </lineage>
</organism>
<name>A0A1E1X1Q0_9ACAR</name>
<feature type="non-terminal residue" evidence="1">
    <location>
        <position position="1"/>
    </location>
</feature>
<protein>
    <submittedName>
        <fullName evidence="1">Putative salivary lipocalin lipocalin</fullName>
    </submittedName>
</protein>
<dbReference type="SUPFAM" id="SSF50814">
    <property type="entry name" value="Lipocalins"/>
    <property type="match status" value="1"/>
</dbReference>
<dbReference type="GO" id="GO:0030682">
    <property type="term" value="P:symbiont-mediated perturbation of host defenses"/>
    <property type="evidence" value="ECO:0007669"/>
    <property type="project" value="InterPro"/>
</dbReference>